<evidence type="ECO:0000313" key="4">
    <source>
        <dbReference type="EMBL" id="MBS7810757.1"/>
    </source>
</evidence>
<organism evidence="4 5">
    <name type="scientific">Roseococcus pinisoli</name>
    <dbReference type="NCBI Taxonomy" id="2835040"/>
    <lineage>
        <taxon>Bacteria</taxon>
        <taxon>Pseudomonadati</taxon>
        <taxon>Pseudomonadota</taxon>
        <taxon>Alphaproteobacteria</taxon>
        <taxon>Acetobacterales</taxon>
        <taxon>Roseomonadaceae</taxon>
        <taxon>Roseococcus</taxon>
    </lineage>
</organism>
<accession>A0ABS5QCT6</accession>
<dbReference type="Gene3D" id="3.30.70.360">
    <property type="match status" value="1"/>
</dbReference>
<dbReference type="Pfam" id="PF01546">
    <property type="entry name" value="Peptidase_M20"/>
    <property type="match status" value="1"/>
</dbReference>
<dbReference type="InterPro" id="IPR011650">
    <property type="entry name" value="Peptidase_M20_dimer"/>
</dbReference>
<keyword evidence="5" id="KW-1185">Reference proteome</keyword>
<dbReference type="InterPro" id="IPR017439">
    <property type="entry name" value="Amidohydrolase"/>
</dbReference>
<dbReference type="CDD" id="cd05666">
    <property type="entry name" value="M20_Acy1-like"/>
    <property type="match status" value="1"/>
</dbReference>
<comment type="caution">
    <text evidence="4">The sequence shown here is derived from an EMBL/GenBank/DDBJ whole genome shotgun (WGS) entry which is preliminary data.</text>
</comment>
<name>A0ABS5QCT6_9PROT</name>
<evidence type="ECO:0000256" key="2">
    <source>
        <dbReference type="SAM" id="MobiDB-lite"/>
    </source>
</evidence>
<dbReference type="PANTHER" id="PTHR11014">
    <property type="entry name" value="PEPTIDASE M20 FAMILY MEMBER"/>
    <property type="match status" value="1"/>
</dbReference>
<keyword evidence="1" id="KW-0378">Hydrolase</keyword>
<dbReference type="NCBIfam" id="TIGR01891">
    <property type="entry name" value="amidohydrolases"/>
    <property type="match status" value="1"/>
</dbReference>
<dbReference type="SUPFAM" id="SSF53187">
    <property type="entry name" value="Zn-dependent exopeptidases"/>
    <property type="match status" value="1"/>
</dbReference>
<feature type="compositionally biased region" description="Basic residues" evidence="2">
    <location>
        <begin position="46"/>
        <end position="57"/>
    </location>
</feature>
<dbReference type="PANTHER" id="PTHR11014:SF63">
    <property type="entry name" value="METALLOPEPTIDASE, PUTATIVE (AFU_ORTHOLOGUE AFUA_6G09600)-RELATED"/>
    <property type="match status" value="1"/>
</dbReference>
<evidence type="ECO:0000313" key="5">
    <source>
        <dbReference type="Proteomes" id="UP000766336"/>
    </source>
</evidence>
<sequence>MGAHGQLAHVGLRPPLHRLRARRSRDHRRPGAVRRLRLRPSALRPRPGRRHTPRATHPRVPVSNPVEKIGQWQAEFTAIRRDIHAHPELGLEEHRTADLVAKKLAEMGIEVHTGVGKTGVVGVIRNGNGQGRIGLRADMDALAMTEANAFGHASTIPGKMHACGHDGHTTMLLAAAKYLAETKNFDGTVHLIFQPGEEGAGGALAMLDDGLFERFPCDAVFGLHNRPGLPVGQYGLRPGPMMAGVAFYDIVITGKGGHGARPEATFDPVVMGAAVVQALQSVVARNVPAAERAVLSITRFDAGNAYNVIPNEVRLGGTVRAFSNEIMKLVEDRMRAISEGVAAGLGGKAVLDFRVITTPLVNDAIEAVSLGDAAAELVGEAGVKREFAAVMGGEDFAYMLEKCPGAYIVTGNGDTAEVHNPSFDFNDEAIPYGAGVLAAVVEAKLARVTAEKADN</sequence>
<evidence type="ECO:0000256" key="1">
    <source>
        <dbReference type="ARBA" id="ARBA00022801"/>
    </source>
</evidence>
<dbReference type="PIRSF" id="PIRSF005962">
    <property type="entry name" value="Pept_M20D_amidohydro"/>
    <property type="match status" value="1"/>
</dbReference>
<dbReference type="EMBL" id="JAHCDA010000001">
    <property type="protein sequence ID" value="MBS7810757.1"/>
    <property type="molecule type" value="Genomic_DNA"/>
</dbReference>
<gene>
    <name evidence="4" type="ORF">KHU32_07395</name>
</gene>
<dbReference type="InterPro" id="IPR002933">
    <property type="entry name" value="Peptidase_M20"/>
</dbReference>
<reference evidence="4 5" key="1">
    <citation type="submission" date="2021-05" db="EMBL/GenBank/DDBJ databases">
        <title>Roseococcus sp. XZZS9, whole genome shotgun sequencing project.</title>
        <authorList>
            <person name="Zhao G."/>
            <person name="Shen L."/>
        </authorList>
    </citation>
    <scope>NUCLEOTIDE SEQUENCE [LARGE SCALE GENOMIC DNA]</scope>
    <source>
        <strain evidence="4 5">XZZS9</strain>
    </source>
</reference>
<proteinExistence type="predicted"/>
<protein>
    <submittedName>
        <fullName evidence="4">Amidohydrolase</fullName>
    </submittedName>
</protein>
<dbReference type="SUPFAM" id="SSF55031">
    <property type="entry name" value="Bacterial exopeptidase dimerisation domain"/>
    <property type="match status" value="1"/>
</dbReference>
<evidence type="ECO:0000259" key="3">
    <source>
        <dbReference type="Pfam" id="PF07687"/>
    </source>
</evidence>
<dbReference type="InterPro" id="IPR036264">
    <property type="entry name" value="Bact_exopeptidase_dim_dom"/>
</dbReference>
<dbReference type="Pfam" id="PF07687">
    <property type="entry name" value="M20_dimer"/>
    <property type="match status" value="1"/>
</dbReference>
<dbReference type="Proteomes" id="UP000766336">
    <property type="component" value="Unassembled WGS sequence"/>
</dbReference>
<feature type="domain" description="Peptidase M20 dimerisation" evidence="3">
    <location>
        <begin position="244"/>
        <end position="339"/>
    </location>
</feature>
<feature type="region of interest" description="Disordered" evidence="2">
    <location>
        <begin position="1"/>
        <end position="62"/>
    </location>
</feature>
<feature type="compositionally biased region" description="Basic residues" evidence="2">
    <location>
        <begin position="15"/>
        <end position="38"/>
    </location>
</feature>
<dbReference type="Gene3D" id="3.40.630.10">
    <property type="entry name" value="Zn peptidases"/>
    <property type="match status" value="1"/>
</dbReference>